<sequence>MEISPFDFKFPTLPTVEDLLFDPAPYDNRIIGGHAANIEDYPHQVSFIVNNSYFCGGVDPSTVVLRAGSTYRKNGTIIPIAAVIPHPEYNNPAFDKDVAVMKTVDPINFTDTIQPVSLPPRGRNLTADSLVSVSGWGKTRNTAASIPENLRAVEIPVISHKKCERAYGDVLTDNEWCGGNFYLGGKGTCQGDSGGAAVQDGMAVGIVSYGLSPIDFKSPSLPIIDKLLVDPAPYDNRIIEGHAAKVEDYPHQVSFNSDNPFFCGGIIITSEYIMVARHSVHNAEPEPIRLGKNSSIIPIAKVTPHPEYNNSAFDKDVAVIRTADPIKFSDTIQPLSLPPRGRKLNPDSIVSVSGWGNTRNRAGSIPENLRAVEIPVISHKECKRVYGDALTDNVWCGGSFYLVSPIDFKSPSLPIIDKLLVDPAPYDNRIIEGHAAKVEDYPHQVSFNSDNPFFCGGIIITSEYIMVARHSVHNAEPEPIRLGKNSSIIPIAKVTPHPEYNNSAFDKDVAVIRTADPIKFSDTIQPLSLPPRGRKLNPDSIVSVSGWGNTRNRAGSIPENLRAVEIPVISHKECKRVYGDALTDNVWCGGSFYLGDKEPCQADSGEVAVQDGMAVGIALFSRICVSPLDFDFPNLPTVEDLLYGPEPFDNRIVGGKNASIDDHPYQVSFIVNNSYFCGGFIVSENYILTAGHCAQNVPLFRETICEGLTMFGSKIILVLTMNVFNSVSPLDFDFPNLPTVEDLLYGPEPFDNRIVGGKNASIDDHPYQVSFIVNNSYFCGGFIVSENYILTAGHCAQNVDPSTVVLRAGSTYRKNGTIIPIAEVIPHPEYDNPRFDKDVAVMKTVNPIEFTSTIQPVKLPEKGKKLKDNSMIMVSGWGRTEQGASSIPDSLMDVEIPVVPYWQCFAVYFTVLTRNMWCGGNFVLGGQGTCQGDSGGAAVQDGQAIGIVSFGRGCGQQFSPSVFADIAAPPIRDFITKHTGL</sequence>
<dbReference type="CDD" id="cd00190">
    <property type="entry name" value="Tryp_SPc"/>
    <property type="match status" value="4"/>
</dbReference>
<dbReference type="InterPro" id="IPR050430">
    <property type="entry name" value="Peptidase_S1"/>
</dbReference>
<dbReference type="PROSITE" id="PS00134">
    <property type="entry name" value="TRYPSIN_HIS"/>
    <property type="match status" value="1"/>
</dbReference>
<evidence type="ECO:0000259" key="6">
    <source>
        <dbReference type="PROSITE" id="PS50240"/>
    </source>
</evidence>
<dbReference type="Gene3D" id="2.40.10.10">
    <property type="entry name" value="Trypsin-like serine proteases"/>
    <property type="match status" value="5"/>
</dbReference>
<dbReference type="InterPro" id="IPR009003">
    <property type="entry name" value="Peptidase_S1_PA"/>
</dbReference>
<dbReference type="InterPro" id="IPR001314">
    <property type="entry name" value="Peptidase_S1A"/>
</dbReference>
<dbReference type="FunFam" id="2.40.10.10:FF:000034">
    <property type="entry name" value="Eupolytin"/>
    <property type="match status" value="1"/>
</dbReference>
<dbReference type="Pfam" id="PF00089">
    <property type="entry name" value="Trypsin"/>
    <property type="match status" value="5"/>
</dbReference>
<comment type="caution">
    <text evidence="7">The sequence shown here is derived from an EMBL/GenBank/DDBJ whole genome shotgun (WGS) entry which is preliminary data.</text>
</comment>
<protein>
    <recommendedName>
        <fullName evidence="6">Peptidase S1 domain-containing protein</fullName>
    </recommendedName>
</protein>
<evidence type="ECO:0000256" key="1">
    <source>
        <dbReference type="ARBA" id="ARBA00007664"/>
    </source>
</evidence>
<feature type="domain" description="Peptidase S1" evidence="6">
    <location>
        <begin position="30"/>
        <end position="255"/>
    </location>
</feature>
<dbReference type="PANTHER" id="PTHR24276">
    <property type="entry name" value="POLYSERASE-RELATED"/>
    <property type="match status" value="1"/>
</dbReference>
<evidence type="ECO:0000313" key="7">
    <source>
        <dbReference type="EMBL" id="PCG78826.1"/>
    </source>
</evidence>
<feature type="domain" description="Peptidase S1" evidence="6">
    <location>
        <begin position="754"/>
        <end position="980"/>
    </location>
</feature>
<evidence type="ECO:0000256" key="3">
    <source>
        <dbReference type="ARBA" id="ARBA00022801"/>
    </source>
</evidence>
<proteinExistence type="inferred from homology"/>
<keyword evidence="5" id="KW-1015">Disulfide bond</keyword>
<dbReference type="InterPro" id="IPR018114">
    <property type="entry name" value="TRYPSIN_HIS"/>
</dbReference>
<organism evidence="7">
    <name type="scientific">Heliothis virescens</name>
    <name type="common">Tobacco budworm moth</name>
    <dbReference type="NCBI Taxonomy" id="7102"/>
    <lineage>
        <taxon>Eukaryota</taxon>
        <taxon>Metazoa</taxon>
        <taxon>Ecdysozoa</taxon>
        <taxon>Arthropoda</taxon>
        <taxon>Hexapoda</taxon>
        <taxon>Insecta</taxon>
        <taxon>Pterygota</taxon>
        <taxon>Neoptera</taxon>
        <taxon>Endopterygota</taxon>
        <taxon>Lepidoptera</taxon>
        <taxon>Glossata</taxon>
        <taxon>Ditrysia</taxon>
        <taxon>Noctuoidea</taxon>
        <taxon>Noctuidae</taxon>
        <taxon>Heliothinae</taxon>
        <taxon>Heliothis</taxon>
    </lineage>
</organism>
<name>A0A2A4K471_HELVI</name>
<dbReference type="SMART" id="SM00020">
    <property type="entry name" value="Tryp_SPc"/>
    <property type="match status" value="4"/>
</dbReference>
<evidence type="ECO:0000256" key="4">
    <source>
        <dbReference type="ARBA" id="ARBA00022825"/>
    </source>
</evidence>
<feature type="domain" description="Peptidase S1" evidence="6">
    <location>
        <begin position="430"/>
        <end position="643"/>
    </location>
</feature>
<keyword evidence="3" id="KW-0378">Hydrolase</keyword>
<evidence type="ECO:0000256" key="2">
    <source>
        <dbReference type="ARBA" id="ARBA00022670"/>
    </source>
</evidence>
<gene>
    <name evidence="7" type="ORF">B5V51_2941</name>
</gene>
<comment type="similarity">
    <text evidence="1">Belongs to the peptidase S1 family.</text>
</comment>
<keyword evidence="4" id="KW-0720">Serine protease</keyword>
<dbReference type="SUPFAM" id="SSF50494">
    <property type="entry name" value="Trypsin-like serine proteases"/>
    <property type="match status" value="5"/>
</dbReference>
<dbReference type="EMBL" id="NWSH01000168">
    <property type="protein sequence ID" value="PCG78826.1"/>
    <property type="molecule type" value="Genomic_DNA"/>
</dbReference>
<dbReference type="InterPro" id="IPR043504">
    <property type="entry name" value="Peptidase_S1_PA_chymotrypsin"/>
</dbReference>
<dbReference type="AlphaFoldDB" id="A0A2A4K471"/>
<evidence type="ECO:0000256" key="5">
    <source>
        <dbReference type="ARBA" id="ARBA00023157"/>
    </source>
</evidence>
<reference evidence="7" key="1">
    <citation type="submission" date="2017-09" db="EMBL/GenBank/DDBJ databases">
        <title>Contemporary evolution of a Lepidopteran species, Heliothis virescens, in response to modern agricultural practices.</title>
        <authorList>
            <person name="Fritz M.L."/>
            <person name="Deyonke A.M."/>
            <person name="Papanicolaou A."/>
            <person name="Micinski S."/>
            <person name="Westbrook J."/>
            <person name="Gould F."/>
        </authorList>
    </citation>
    <scope>NUCLEOTIDE SEQUENCE [LARGE SCALE GENOMIC DNA]</scope>
    <source>
        <strain evidence="7">HvINT-</strain>
        <tissue evidence="7">Whole body</tissue>
    </source>
</reference>
<dbReference type="GO" id="GO:0004252">
    <property type="term" value="F:serine-type endopeptidase activity"/>
    <property type="evidence" value="ECO:0007669"/>
    <property type="project" value="InterPro"/>
</dbReference>
<dbReference type="PRINTS" id="PR00722">
    <property type="entry name" value="CHYMOTRYPSIN"/>
</dbReference>
<dbReference type="PANTHER" id="PTHR24276:SF91">
    <property type="entry name" value="AT26814P-RELATED"/>
    <property type="match status" value="1"/>
</dbReference>
<dbReference type="PROSITE" id="PS50240">
    <property type="entry name" value="TRYPSIN_DOM"/>
    <property type="match status" value="4"/>
</dbReference>
<dbReference type="InterPro" id="IPR001254">
    <property type="entry name" value="Trypsin_dom"/>
</dbReference>
<keyword evidence="2" id="KW-0645">Protease</keyword>
<dbReference type="GO" id="GO:0006508">
    <property type="term" value="P:proteolysis"/>
    <property type="evidence" value="ECO:0007669"/>
    <property type="project" value="UniProtKB-KW"/>
</dbReference>
<feature type="domain" description="Peptidase S1" evidence="6">
    <location>
        <begin position="252"/>
        <end position="398"/>
    </location>
</feature>
<dbReference type="STRING" id="7102.A0A2A4K471"/>
<accession>A0A2A4K471</accession>